<dbReference type="EMBL" id="NMUH01000327">
    <property type="protein sequence ID" value="MQL77015.1"/>
    <property type="molecule type" value="Genomic_DNA"/>
</dbReference>
<dbReference type="OrthoDB" id="2195431at2759"/>
<sequence>MAEMEMDMDIPLPEELEWLENTTLHQDDEEVLREEYEEEDLLLEPSTGTIPTEDPLSEGPSPHSPGRQTYRKRPWPEEIVGPEAPKEVSSEEKRRKARAAGDFEEDEEWLRYSPSKDTAPGPSVVVRTAVDDDLVVDAAAPDESAVPEENFLSRFASEIEGDCIPVTGPRGDMVYAKVSAEAPDAGPKKLRMARSGLLTEPINVLIERVEREALTKALQESTTSPADPLHATNPVCEQLWVEKYAPKSFTELLSDEQTNREVLLWLKQWDSCVFGCPIQATSDDVLFALRRHSTITQHQKPFDNKNAFGKKLTPLDGQMSNQSKNMDDENDTLKGSGDLWSKKSKTNNTPEQKIMVLLFEAWDGAVAHHPDYFPPSLERVD</sequence>
<dbReference type="PANTHER" id="PTHR46765:SF1">
    <property type="entry name" value="P-LOOP CONTAINING NUCLEOSIDE TRIPHOSPHATE HYDROLASES SUPERFAMILY PROTEIN"/>
    <property type="match status" value="1"/>
</dbReference>
<evidence type="ECO:0000313" key="4">
    <source>
        <dbReference type="EMBL" id="MQL77015.1"/>
    </source>
</evidence>
<dbReference type="InterPro" id="IPR053016">
    <property type="entry name" value="CTF18-RFC_complex"/>
</dbReference>
<dbReference type="Gene3D" id="3.40.50.300">
    <property type="entry name" value="P-loop containing nucleotide triphosphate hydrolases"/>
    <property type="match status" value="1"/>
</dbReference>
<organism evidence="4 5">
    <name type="scientific">Colocasia esculenta</name>
    <name type="common">Wild taro</name>
    <name type="synonym">Arum esculentum</name>
    <dbReference type="NCBI Taxonomy" id="4460"/>
    <lineage>
        <taxon>Eukaryota</taxon>
        <taxon>Viridiplantae</taxon>
        <taxon>Streptophyta</taxon>
        <taxon>Embryophyta</taxon>
        <taxon>Tracheophyta</taxon>
        <taxon>Spermatophyta</taxon>
        <taxon>Magnoliopsida</taxon>
        <taxon>Liliopsida</taxon>
        <taxon>Araceae</taxon>
        <taxon>Aroideae</taxon>
        <taxon>Colocasieae</taxon>
        <taxon>Colocasia</taxon>
    </lineage>
</organism>
<evidence type="ECO:0000313" key="5">
    <source>
        <dbReference type="Proteomes" id="UP000652761"/>
    </source>
</evidence>
<feature type="compositionally biased region" description="Basic and acidic residues" evidence="3">
    <location>
        <begin position="84"/>
        <end position="94"/>
    </location>
</feature>
<evidence type="ECO:0000256" key="3">
    <source>
        <dbReference type="SAM" id="MobiDB-lite"/>
    </source>
</evidence>
<comment type="caution">
    <text evidence="4">The sequence shown here is derived from an EMBL/GenBank/DDBJ whole genome shotgun (WGS) entry which is preliminary data.</text>
</comment>
<feature type="region of interest" description="Disordered" evidence="3">
    <location>
        <begin position="24"/>
        <end position="123"/>
    </location>
</feature>
<accession>A0A843U0T2</accession>
<proteinExistence type="predicted"/>
<keyword evidence="2" id="KW-0539">Nucleus</keyword>
<keyword evidence="5" id="KW-1185">Reference proteome</keyword>
<feature type="region of interest" description="Disordered" evidence="3">
    <location>
        <begin position="301"/>
        <end position="346"/>
    </location>
</feature>
<feature type="compositionally biased region" description="Acidic residues" evidence="3">
    <location>
        <begin position="27"/>
        <end position="42"/>
    </location>
</feature>
<evidence type="ECO:0000256" key="2">
    <source>
        <dbReference type="ARBA" id="ARBA00023242"/>
    </source>
</evidence>
<dbReference type="InterPro" id="IPR027417">
    <property type="entry name" value="P-loop_NTPase"/>
</dbReference>
<evidence type="ECO:0000256" key="1">
    <source>
        <dbReference type="ARBA" id="ARBA00004123"/>
    </source>
</evidence>
<reference evidence="4" key="1">
    <citation type="submission" date="2017-07" db="EMBL/GenBank/DDBJ databases">
        <title>Taro Niue Genome Assembly and Annotation.</title>
        <authorList>
            <person name="Atibalentja N."/>
            <person name="Keating K."/>
            <person name="Fields C.J."/>
        </authorList>
    </citation>
    <scope>NUCLEOTIDE SEQUENCE</scope>
    <source>
        <strain evidence="4">Niue_2</strain>
        <tissue evidence="4">Leaf</tissue>
    </source>
</reference>
<comment type="subcellular location">
    <subcellularLocation>
        <location evidence="1">Nucleus</location>
    </subcellularLocation>
</comment>
<dbReference type="PANTHER" id="PTHR46765">
    <property type="entry name" value="P-LOOP CONTAINING NUCLEOSIDE TRIPHOSPHATE HYDROLASES SUPERFAMILY PROTEIN"/>
    <property type="match status" value="1"/>
</dbReference>
<dbReference type="AlphaFoldDB" id="A0A843U0T2"/>
<protein>
    <submittedName>
        <fullName evidence="4">Uncharacterized protein</fullName>
    </submittedName>
</protein>
<dbReference type="GO" id="GO:0005634">
    <property type="term" value="C:nucleus"/>
    <property type="evidence" value="ECO:0007669"/>
    <property type="project" value="UniProtKB-SubCell"/>
</dbReference>
<name>A0A843U0T2_COLES</name>
<gene>
    <name evidence="4" type="ORF">Taro_009412</name>
</gene>
<dbReference type="Proteomes" id="UP000652761">
    <property type="component" value="Unassembled WGS sequence"/>
</dbReference>